<comment type="similarity">
    <text evidence="1">Belongs to the sulfur carrier protein TusA family.</text>
</comment>
<keyword evidence="4" id="KW-1185">Reference proteome</keyword>
<evidence type="ECO:0000313" key="4">
    <source>
        <dbReference type="Proteomes" id="UP001300261"/>
    </source>
</evidence>
<dbReference type="Pfam" id="PF01206">
    <property type="entry name" value="TusA"/>
    <property type="match status" value="1"/>
</dbReference>
<dbReference type="InterPro" id="IPR001455">
    <property type="entry name" value="TusA-like"/>
</dbReference>
<evidence type="ECO:0000313" key="3">
    <source>
        <dbReference type="EMBL" id="MCX2725027.1"/>
    </source>
</evidence>
<name>A0ABT3R794_9HYPH</name>
<sequence>MRSVSETTLDLKGLKCPLPVLKTRKALTRLSTGDRLTVLTTDPMAEIDIPHFCAENGHTLLAAERTETGHTFRLAKGG</sequence>
<feature type="domain" description="UPF0033" evidence="2">
    <location>
        <begin position="9"/>
        <end position="33"/>
    </location>
</feature>
<organism evidence="3 4">
    <name type="scientific">Roseibium salinum</name>
    <dbReference type="NCBI Taxonomy" id="1604349"/>
    <lineage>
        <taxon>Bacteria</taxon>
        <taxon>Pseudomonadati</taxon>
        <taxon>Pseudomonadota</taxon>
        <taxon>Alphaproteobacteria</taxon>
        <taxon>Hyphomicrobiales</taxon>
        <taxon>Stappiaceae</taxon>
        <taxon>Roseibium</taxon>
    </lineage>
</organism>
<dbReference type="RefSeq" id="WP_265965506.1">
    <property type="nucleotide sequence ID" value="NZ_JAPEVI010000003.1"/>
</dbReference>
<dbReference type="PROSITE" id="PS01148">
    <property type="entry name" value="UPF0033"/>
    <property type="match status" value="1"/>
</dbReference>
<gene>
    <name evidence="3" type="ORF">ON753_22080</name>
</gene>
<dbReference type="PANTHER" id="PTHR33279:SF6">
    <property type="entry name" value="SULFUR CARRIER PROTEIN YEDF-RELATED"/>
    <property type="match status" value="1"/>
</dbReference>
<accession>A0ABT3R794</accession>
<protein>
    <submittedName>
        <fullName evidence="3">Sulfurtransferase TusA family protein</fullName>
    </submittedName>
</protein>
<dbReference type="Gene3D" id="3.30.110.40">
    <property type="entry name" value="TusA-like domain"/>
    <property type="match status" value="1"/>
</dbReference>
<evidence type="ECO:0000259" key="2">
    <source>
        <dbReference type="PROSITE" id="PS01148"/>
    </source>
</evidence>
<dbReference type="SUPFAM" id="SSF64307">
    <property type="entry name" value="SirA-like"/>
    <property type="match status" value="1"/>
</dbReference>
<comment type="caution">
    <text evidence="3">The sequence shown here is derived from an EMBL/GenBank/DDBJ whole genome shotgun (WGS) entry which is preliminary data.</text>
</comment>
<dbReference type="PANTHER" id="PTHR33279">
    <property type="entry name" value="SULFUR CARRIER PROTEIN YEDF-RELATED"/>
    <property type="match status" value="1"/>
</dbReference>
<dbReference type="InterPro" id="IPR036868">
    <property type="entry name" value="TusA-like_sf"/>
</dbReference>
<dbReference type="Proteomes" id="UP001300261">
    <property type="component" value="Unassembled WGS sequence"/>
</dbReference>
<dbReference type="EMBL" id="JAPEVI010000003">
    <property type="protein sequence ID" value="MCX2725027.1"/>
    <property type="molecule type" value="Genomic_DNA"/>
</dbReference>
<evidence type="ECO:0000256" key="1">
    <source>
        <dbReference type="ARBA" id="ARBA00008984"/>
    </source>
</evidence>
<dbReference type="CDD" id="cd00291">
    <property type="entry name" value="SirA_YedF_YeeD"/>
    <property type="match status" value="1"/>
</dbReference>
<proteinExistence type="inferred from homology"/>
<reference evidence="3 4" key="1">
    <citation type="journal article" date="2016" name="Int. J. Syst. Evol. Microbiol.">
        <title>Labrenzia salina sp. nov., isolated from the rhizosphere of the halophyte Arthrocnemum macrostachyum.</title>
        <authorList>
            <person name="Camacho M."/>
            <person name="Redondo-Gomez S."/>
            <person name="Rodriguez-Llorente I."/>
            <person name="Rohde M."/>
            <person name="Sproer C."/>
            <person name="Schumann P."/>
            <person name="Klenk H.P."/>
            <person name="Montero-Calasanz M.D.C."/>
        </authorList>
    </citation>
    <scope>NUCLEOTIDE SEQUENCE [LARGE SCALE GENOMIC DNA]</scope>
    <source>
        <strain evidence="3 4">DSM 29163</strain>
    </source>
</reference>